<dbReference type="RefSeq" id="WP_330815643.1">
    <property type="nucleotide sequence ID" value="NZ_JAZBJO010000046.1"/>
</dbReference>
<keyword evidence="1 3" id="KW-0022">Alpha-amylase inhibitor</keyword>
<reference evidence="5 6" key="1">
    <citation type="submission" date="2023-11" db="EMBL/GenBank/DDBJ databases">
        <title>30 novel species of actinomycetes from the DSMZ collection.</title>
        <authorList>
            <person name="Nouioui I."/>
        </authorList>
    </citation>
    <scope>NUCLEOTIDE SEQUENCE [LARGE SCALE GENOMIC DNA]</scope>
    <source>
        <strain evidence="5 6">DSM 41524</strain>
    </source>
</reference>
<evidence type="ECO:0000313" key="5">
    <source>
        <dbReference type="EMBL" id="MEE4598338.1"/>
    </source>
</evidence>
<evidence type="ECO:0000313" key="6">
    <source>
        <dbReference type="Proteomes" id="UP001354709"/>
    </source>
</evidence>
<dbReference type="InterPro" id="IPR036379">
    <property type="entry name" value="A-amylase_inhib_sf"/>
</dbReference>
<keyword evidence="2" id="KW-1015">Disulfide bond</keyword>
<dbReference type="EMBL" id="JAZBJO010000046">
    <property type="protein sequence ID" value="MEE4598338.1"/>
    <property type="molecule type" value="Genomic_DNA"/>
</dbReference>
<name>A0ABU7QAB1_9ACTN</name>
<dbReference type="Proteomes" id="UP001354709">
    <property type="component" value="Unassembled WGS sequence"/>
</dbReference>
<protein>
    <recommendedName>
        <fullName evidence="3">Alpha-amylase inhibitor</fullName>
    </recommendedName>
</protein>
<proteinExistence type="predicted"/>
<comment type="function">
    <text evidence="3">Inhibits mammalian alpha-amylases specifically but has no action on plant and microbial alpha-amylases.</text>
</comment>
<organism evidence="5 6">
    <name type="scientific">Streptomyces asiaticus subsp. ignotus</name>
    <dbReference type="NCBI Taxonomy" id="3098222"/>
    <lineage>
        <taxon>Bacteria</taxon>
        <taxon>Bacillati</taxon>
        <taxon>Actinomycetota</taxon>
        <taxon>Actinomycetes</taxon>
        <taxon>Kitasatosporales</taxon>
        <taxon>Streptomycetaceae</taxon>
        <taxon>Streptomyces</taxon>
        <taxon>Streptomyces violaceusniger group</taxon>
    </lineage>
</organism>
<dbReference type="SMART" id="SM00783">
    <property type="entry name" value="A_amylase_inhib"/>
    <property type="match status" value="1"/>
</dbReference>
<dbReference type="Gene3D" id="2.60.40.20">
    <property type="entry name" value="Alpha-amylase inhibitor"/>
    <property type="match status" value="1"/>
</dbReference>
<keyword evidence="6" id="KW-1185">Reference proteome</keyword>
<gene>
    <name evidence="5" type="ORF">V2J94_41975</name>
</gene>
<keyword evidence="4" id="KW-0732">Signal</keyword>
<feature type="signal peptide" evidence="4">
    <location>
        <begin position="1"/>
        <end position="29"/>
    </location>
</feature>
<dbReference type="PIRSF" id="PIRSF001658">
    <property type="entry name" value="Amylase_inhib"/>
    <property type="match status" value="1"/>
</dbReference>
<comment type="caution">
    <text evidence="5">The sequence shown here is derived from an EMBL/GenBank/DDBJ whole genome shotgun (WGS) entry which is preliminary data.</text>
</comment>
<evidence type="ECO:0000256" key="2">
    <source>
        <dbReference type="ARBA" id="ARBA00023157"/>
    </source>
</evidence>
<evidence type="ECO:0000256" key="4">
    <source>
        <dbReference type="SAM" id="SignalP"/>
    </source>
</evidence>
<dbReference type="SUPFAM" id="SSF49498">
    <property type="entry name" value="alpha-Amylase inhibitor tendamistat"/>
    <property type="match status" value="1"/>
</dbReference>
<dbReference type="Pfam" id="PF01356">
    <property type="entry name" value="A_amylase_inhib"/>
    <property type="match status" value="1"/>
</dbReference>
<dbReference type="InterPro" id="IPR000833">
    <property type="entry name" value="A-amylase_inhib"/>
</dbReference>
<feature type="chain" id="PRO_5047535194" description="Alpha-amylase inhibitor" evidence="4">
    <location>
        <begin position="30"/>
        <end position="107"/>
    </location>
</feature>
<sequence length="107" mass="10799">MVHSWIKWNAVLAGVVTALILPLGPSASAAAGDGTSGPAPACVAMYESWRYTDAANNCADTVGVMVVYQDGATGLCSTLPPGASSTVGEGYLGRHGHPDHLAACEPS</sequence>
<accession>A0ABU7QAB1</accession>
<evidence type="ECO:0000256" key="1">
    <source>
        <dbReference type="ARBA" id="ARBA00022579"/>
    </source>
</evidence>
<evidence type="ECO:0000256" key="3">
    <source>
        <dbReference type="PIRNR" id="PIRNR001658"/>
    </source>
</evidence>